<proteinExistence type="predicted"/>
<keyword evidence="2" id="KW-1185">Reference proteome</keyword>
<name>F2IJD9_FLUTR</name>
<dbReference type="STRING" id="755732.Fluta_4074"/>
<evidence type="ECO:0000313" key="1">
    <source>
        <dbReference type="EMBL" id="AEA46036.1"/>
    </source>
</evidence>
<reference evidence="2" key="2">
    <citation type="submission" date="2011-02" db="EMBL/GenBank/DDBJ databases">
        <title>The complete genome of Fluviicola taffensis DSM 16823.</title>
        <authorList>
            <consortium name="US DOE Joint Genome Institute (JGI-PGF)"/>
            <person name="Lucas S."/>
            <person name="Copeland A."/>
            <person name="Lapidus A."/>
            <person name="Bruce D."/>
            <person name="Goodwin L."/>
            <person name="Pitluck S."/>
            <person name="Kyrpides N."/>
            <person name="Mavromatis K."/>
            <person name="Ivanova N."/>
            <person name="Mikhailova N."/>
            <person name="Pagani I."/>
            <person name="Chertkov O."/>
            <person name="Detter J.C."/>
            <person name="Han C."/>
            <person name="Tapia R."/>
            <person name="Land M."/>
            <person name="Hauser L."/>
            <person name="Markowitz V."/>
            <person name="Cheng J.-F."/>
            <person name="Hugenholtz P."/>
            <person name="Woyke T."/>
            <person name="Wu D."/>
            <person name="Tindall B."/>
            <person name="Pomrenke H.G."/>
            <person name="Brambilla E."/>
            <person name="Klenk H.-P."/>
            <person name="Eisen J.A."/>
        </authorList>
    </citation>
    <scope>NUCLEOTIDE SEQUENCE [LARGE SCALE GENOMIC DNA]</scope>
    <source>
        <strain evidence="2">DSM 16823 / RW262 / RW262</strain>
    </source>
</reference>
<dbReference type="Proteomes" id="UP000007463">
    <property type="component" value="Chromosome"/>
</dbReference>
<reference evidence="1 2" key="1">
    <citation type="journal article" date="2011" name="Stand. Genomic Sci.">
        <title>Complete genome sequence of the gliding freshwater bacterium Fluviicola taffensis type strain (RW262).</title>
        <authorList>
            <person name="Woyke T."/>
            <person name="Chertkov O."/>
            <person name="Lapidus A."/>
            <person name="Nolan M."/>
            <person name="Lucas S."/>
            <person name="Del Rio T.G."/>
            <person name="Tice H."/>
            <person name="Cheng J.F."/>
            <person name="Tapia R."/>
            <person name="Han C."/>
            <person name="Goodwin L."/>
            <person name="Pitluck S."/>
            <person name="Liolios K."/>
            <person name="Pagani I."/>
            <person name="Ivanova N."/>
            <person name="Huntemann M."/>
            <person name="Mavromatis K."/>
            <person name="Mikhailova N."/>
            <person name="Pati A."/>
            <person name="Chen A."/>
            <person name="Palaniappan K."/>
            <person name="Land M."/>
            <person name="Hauser L."/>
            <person name="Brambilla E.M."/>
            <person name="Rohde M."/>
            <person name="Mwirichia R."/>
            <person name="Sikorski J."/>
            <person name="Tindall B.J."/>
            <person name="Goker M."/>
            <person name="Bristow J."/>
            <person name="Eisen J.A."/>
            <person name="Markowitz V."/>
            <person name="Hugenholtz P."/>
            <person name="Klenk H.P."/>
            <person name="Kyrpides N.C."/>
        </authorList>
    </citation>
    <scope>NUCLEOTIDE SEQUENCE [LARGE SCALE GENOMIC DNA]</scope>
    <source>
        <strain evidence="2">DSM 16823 / RW262 / RW262</strain>
    </source>
</reference>
<dbReference type="AlphaFoldDB" id="F2IJD9"/>
<protein>
    <submittedName>
        <fullName evidence="1">Uncharacterized protein</fullName>
    </submittedName>
</protein>
<accession>F2IJD9</accession>
<gene>
    <name evidence="1" type="ordered locus">Fluta_4074</name>
</gene>
<sequence>MKYNKIIESDNIVPLSIIPFGNISLFLIKID</sequence>
<dbReference type="HOGENOM" id="CLU_3396640_0_0_10"/>
<dbReference type="KEGG" id="fte:Fluta_4074"/>
<evidence type="ECO:0000313" key="2">
    <source>
        <dbReference type="Proteomes" id="UP000007463"/>
    </source>
</evidence>
<dbReference type="EMBL" id="CP002542">
    <property type="protein sequence ID" value="AEA46036.1"/>
    <property type="molecule type" value="Genomic_DNA"/>
</dbReference>
<organism evidence="1 2">
    <name type="scientific">Fluviicola taffensis (strain DSM 16823 / NCIMB 13979 / RW262)</name>
    <dbReference type="NCBI Taxonomy" id="755732"/>
    <lineage>
        <taxon>Bacteria</taxon>
        <taxon>Pseudomonadati</taxon>
        <taxon>Bacteroidota</taxon>
        <taxon>Flavobacteriia</taxon>
        <taxon>Flavobacteriales</taxon>
        <taxon>Crocinitomicaceae</taxon>
        <taxon>Fluviicola</taxon>
    </lineage>
</organism>